<gene>
    <name evidence="8" type="ORF">GBAR_LOCUS8423</name>
</gene>
<dbReference type="InterPro" id="IPR053905">
    <property type="entry name" value="EF-G-like_DII"/>
</dbReference>
<dbReference type="EMBL" id="CASHTH010001248">
    <property type="protein sequence ID" value="CAI8013241.1"/>
    <property type="molecule type" value="Genomic_DNA"/>
</dbReference>
<keyword evidence="1" id="KW-0547">Nucleotide-binding</keyword>
<dbReference type="Pfam" id="PF00679">
    <property type="entry name" value="EFG_C"/>
    <property type="match status" value="1"/>
</dbReference>
<dbReference type="Gene3D" id="3.30.230.10">
    <property type="match status" value="1"/>
</dbReference>
<dbReference type="GO" id="GO:0032790">
    <property type="term" value="P:ribosome disassembly"/>
    <property type="evidence" value="ECO:0007669"/>
    <property type="project" value="TreeGrafter"/>
</dbReference>
<dbReference type="Gene3D" id="3.40.50.300">
    <property type="entry name" value="P-loop containing nucleotide triphosphate hydrolases"/>
    <property type="match status" value="1"/>
</dbReference>
<dbReference type="Gene3D" id="3.30.70.870">
    <property type="entry name" value="Elongation Factor G (Translational Gtpase), domain 3"/>
    <property type="match status" value="1"/>
</dbReference>
<dbReference type="SUPFAM" id="SSF50447">
    <property type="entry name" value="Translation proteins"/>
    <property type="match status" value="1"/>
</dbReference>
<dbReference type="InterPro" id="IPR000719">
    <property type="entry name" value="Prot_kinase_dom"/>
</dbReference>
<keyword evidence="5" id="KW-0342">GTP-binding</keyword>
<dbReference type="SUPFAM" id="SSF54211">
    <property type="entry name" value="Ribosomal protein S5 domain 2-like"/>
    <property type="match status" value="1"/>
</dbReference>
<keyword evidence="3" id="KW-0648">Protein biosynthesis</keyword>
<feature type="domain" description="Tr-type G" evidence="7">
    <location>
        <begin position="238"/>
        <end position="518"/>
    </location>
</feature>
<dbReference type="Pfam" id="PF00069">
    <property type="entry name" value="Pkinase"/>
    <property type="match status" value="1"/>
</dbReference>
<dbReference type="SMART" id="SM00220">
    <property type="entry name" value="S_TKc"/>
    <property type="match status" value="1"/>
</dbReference>
<dbReference type="InterPro" id="IPR011009">
    <property type="entry name" value="Kinase-like_dom_sf"/>
</dbReference>
<dbReference type="InterPro" id="IPR009022">
    <property type="entry name" value="EFG_III"/>
</dbReference>
<dbReference type="PANTHER" id="PTHR43261:SF1">
    <property type="entry name" value="RIBOSOME-RELEASING FACTOR 2, MITOCHONDRIAL"/>
    <property type="match status" value="1"/>
</dbReference>
<organism evidence="8 9">
    <name type="scientific">Geodia barretti</name>
    <name type="common">Barrett's horny sponge</name>
    <dbReference type="NCBI Taxonomy" id="519541"/>
    <lineage>
        <taxon>Eukaryota</taxon>
        <taxon>Metazoa</taxon>
        <taxon>Porifera</taxon>
        <taxon>Demospongiae</taxon>
        <taxon>Heteroscleromorpha</taxon>
        <taxon>Tetractinellida</taxon>
        <taxon>Astrophorina</taxon>
        <taxon>Geodiidae</taxon>
        <taxon>Geodia</taxon>
    </lineage>
</organism>
<dbReference type="CDD" id="cd03713">
    <property type="entry name" value="EFG_mtEFG_C"/>
    <property type="match status" value="1"/>
</dbReference>
<dbReference type="InterPro" id="IPR014721">
    <property type="entry name" value="Ribsml_uS5_D2-typ_fold_subgr"/>
</dbReference>
<evidence type="ECO:0000256" key="4">
    <source>
        <dbReference type="ARBA" id="ARBA00023128"/>
    </source>
</evidence>
<protein>
    <submittedName>
        <fullName evidence="8">Ribosome-releasing factor 2, mitochondrial</fullName>
    </submittedName>
</protein>
<dbReference type="AlphaFoldDB" id="A0AA35WDH3"/>
<keyword evidence="4" id="KW-0496">Mitochondrion</keyword>
<keyword evidence="9" id="KW-1185">Reference proteome</keyword>
<dbReference type="SUPFAM" id="SSF54980">
    <property type="entry name" value="EF-G C-terminal domain-like"/>
    <property type="match status" value="2"/>
</dbReference>
<dbReference type="FunFam" id="3.30.70.870:FF:000001">
    <property type="entry name" value="Elongation factor G"/>
    <property type="match status" value="1"/>
</dbReference>
<dbReference type="PROSITE" id="PS00301">
    <property type="entry name" value="G_TR_1"/>
    <property type="match status" value="1"/>
</dbReference>
<dbReference type="InterPro" id="IPR035647">
    <property type="entry name" value="EFG_III/V"/>
</dbReference>
<dbReference type="Pfam" id="PF22042">
    <property type="entry name" value="EF-G_D2"/>
    <property type="match status" value="1"/>
</dbReference>
<dbReference type="InterPro" id="IPR009000">
    <property type="entry name" value="Transl_B-barrel_sf"/>
</dbReference>
<dbReference type="GO" id="GO:0005524">
    <property type="term" value="F:ATP binding"/>
    <property type="evidence" value="ECO:0007669"/>
    <property type="project" value="InterPro"/>
</dbReference>
<evidence type="ECO:0000256" key="3">
    <source>
        <dbReference type="ARBA" id="ARBA00022917"/>
    </source>
</evidence>
<dbReference type="InterPro" id="IPR000795">
    <property type="entry name" value="T_Tr_GTP-bd_dom"/>
</dbReference>
<evidence type="ECO:0000313" key="8">
    <source>
        <dbReference type="EMBL" id="CAI8013241.1"/>
    </source>
</evidence>
<reference evidence="8" key="1">
    <citation type="submission" date="2023-03" db="EMBL/GenBank/DDBJ databases">
        <authorList>
            <person name="Steffen K."/>
            <person name="Cardenas P."/>
        </authorList>
    </citation>
    <scope>NUCLEOTIDE SEQUENCE</scope>
</reference>
<evidence type="ECO:0000256" key="1">
    <source>
        <dbReference type="ARBA" id="ARBA00022741"/>
    </source>
</evidence>
<evidence type="ECO:0000313" key="9">
    <source>
        <dbReference type="Proteomes" id="UP001174909"/>
    </source>
</evidence>
<dbReference type="GO" id="GO:0005525">
    <property type="term" value="F:GTP binding"/>
    <property type="evidence" value="ECO:0007669"/>
    <property type="project" value="UniProtKB-KW"/>
</dbReference>
<evidence type="ECO:0000256" key="2">
    <source>
        <dbReference type="ARBA" id="ARBA00022768"/>
    </source>
</evidence>
<dbReference type="NCBIfam" id="TIGR00231">
    <property type="entry name" value="small_GTP"/>
    <property type="match status" value="1"/>
</dbReference>
<dbReference type="PRINTS" id="PR00315">
    <property type="entry name" value="ELONGATNFCT"/>
</dbReference>
<dbReference type="GO" id="GO:0003924">
    <property type="term" value="F:GTPase activity"/>
    <property type="evidence" value="ECO:0007669"/>
    <property type="project" value="InterPro"/>
</dbReference>
<dbReference type="Gene3D" id="3.30.70.240">
    <property type="match status" value="1"/>
</dbReference>
<evidence type="ECO:0000259" key="6">
    <source>
        <dbReference type="PROSITE" id="PS50011"/>
    </source>
</evidence>
<dbReference type="InterPro" id="IPR020568">
    <property type="entry name" value="Ribosomal_Su5_D2-typ_SF"/>
</dbReference>
<keyword evidence="2" id="KW-0251">Elongation factor</keyword>
<dbReference type="InterPro" id="IPR031157">
    <property type="entry name" value="G_TR_CS"/>
</dbReference>
<dbReference type="SUPFAM" id="SSF56112">
    <property type="entry name" value="Protein kinase-like (PK-like)"/>
    <property type="match status" value="1"/>
</dbReference>
<dbReference type="Gene3D" id="1.10.510.10">
    <property type="entry name" value="Transferase(Phosphotransferase) domain 1"/>
    <property type="match status" value="1"/>
</dbReference>
<dbReference type="Pfam" id="PF14492">
    <property type="entry name" value="EFG_III"/>
    <property type="match status" value="1"/>
</dbReference>
<dbReference type="InterPro" id="IPR000640">
    <property type="entry name" value="EFG_V-like"/>
</dbReference>
<dbReference type="InterPro" id="IPR041095">
    <property type="entry name" value="EFG_II"/>
</dbReference>
<dbReference type="CDD" id="cd01886">
    <property type="entry name" value="EF-G"/>
    <property type="match status" value="1"/>
</dbReference>
<dbReference type="FunFam" id="3.30.70.240:FF:000001">
    <property type="entry name" value="Elongation factor G"/>
    <property type="match status" value="1"/>
</dbReference>
<dbReference type="Proteomes" id="UP001174909">
    <property type="component" value="Unassembled WGS sequence"/>
</dbReference>
<dbReference type="SUPFAM" id="SSF52540">
    <property type="entry name" value="P-loop containing nucleoside triphosphate hydrolases"/>
    <property type="match status" value="1"/>
</dbReference>
<dbReference type="PROSITE" id="PS50011">
    <property type="entry name" value="PROTEIN_KINASE_DOM"/>
    <property type="match status" value="1"/>
</dbReference>
<dbReference type="GO" id="GO:0003746">
    <property type="term" value="F:translation elongation factor activity"/>
    <property type="evidence" value="ECO:0007669"/>
    <property type="project" value="UniProtKB-KW"/>
</dbReference>
<dbReference type="PANTHER" id="PTHR43261">
    <property type="entry name" value="TRANSLATION ELONGATION FACTOR G-RELATED"/>
    <property type="match status" value="1"/>
</dbReference>
<dbReference type="GO" id="GO:0005759">
    <property type="term" value="C:mitochondrial matrix"/>
    <property type="evidence" value="ECO:0007669"/>
    <property type="project" value="UniProtKB-ARBA"/>
</dbReference>
<dbReference type="InterPro" id="IPR005225">
    <property type="entry name" value="Small_GTP-bd"/>
</dbReference>
<evidence type="ECO:0000259" key="7">
    <source>
        <dbReference type="PROSITE" id="PS51722"/>
    </source>
</evidence>
<sequence>MLLQVAEQKTAVEAEIQAHSMVHHRNVVQLICSEIRGNADGTSTAFLLFPYYRVSNSSAQHRGGASMLLAQGGTLQDLIDRSGQALPQARLLQLMVSVCRGLHAMHLSSLAHRDVKVAILFVAYGIKLSLLKPANLVLADSLDELVLMDLGSAARASVNVSSRQEALALQETCAQTCTAQYRAPELFEVPSSGTITASSDVWSLGCCIYAAAFGHSPFDGSALAAMSGRLSFPRDHSERIYNVGFIAHIDAGKTTTTERMLYFAGLTSRVGNVDSGNTVMDYLPPERERGITISSAAISLPWSGCTLNLIDTPGHADFTFEVERTLPVLDGAVVLLDASSGVEAQTVAVWRQAKSCKIPCVAFVNKMDSSRANLQSTVESMEQQLGVQPVLTQLPVGDGRDFQGVVDLLHMHALMWPQETEGTSYFRVLLENLPQDTKKLAHHYREQLLEQVAMEDDELASVLLGSGSVSLGPEELSRALRRSCASGAIVPVLCGSALRGVAIQPLMDAAINYLPPASKLSSRIPVVARGLCAYAFKQVYDSHRGLLAYVRVLSGSLKSHTSVYNLSTKSREKVTRVLMAQADRLQDVKEAGEGRIAVLVGLKNTFTGDTLVQSTAVAKSLEEEGVVSLLTPPTVPPPVFLCTVEPSSSANQKNLEEALLILSREDPSLRVTFDSDTGQTVLSGMGELHLEVVEERLKRVYGVECELGPLQVAYRESLLRETFATAALDRAIGSSKHSVFARVGLYPREPGNGVSVSFGSEVKLEKSMTQVLSSAVETSLTRGPLLGFPMEGVSVCVEELTGDGVAPLPLLSACLAQAVQKALEVAEIGLLEPLTQLEVVVPEELVGVVLSDLTSTRRAQVQCLSEGVGGERTVLAQVPLTTLLGYAKDLRSMTSGSASFTMLSAGHLQMDNHQQNAVVKQIRGY</sequence>
<dbReference type="GO" id="GO:0032543">
    <property type="term" value="P:mitochondrial translation"/>
    <property type="evidence" value="ECO:0007669"/>
    <property type="project" value="TreeGrafter"/>
</dbReference>
<dbReference type="PROSITE" id="PS51722">
    <property type="entry name" value="G_TR_2"/>
    <property type="match status" value="1"/>
</dbReference>
<dbReference type="FunFam" id="3.40.50.300:FF:000514">
    <property type="entry name" value="Ribosome-releasing factor 2, mitochondrial"/>
    <property type="match status" value="1"/>
</dbReference>
<accession>A0AA35WDH3</accession>
<name>A0AA35WDH3_GEOBA</name>
<dbReference type="Pfam" id="PF00009">
    <property type="entry name" value="GTP_EFTU"/>
    <property type="match status" value="1"/>
</dbReference>
<dbReference type="InterPro" id="IPR027417">
    <property type="entry name" value="P-loop_NTPase"/>
</dbReference>
<dbReference type="CDD" id="cd16262">
    <property type="entry name" value="EFG_III"/>
    <property type="match status" value="1"/>
</dbReference>
<comment type="caution">
    <text evidence="8">The sequence shown here is derived from an EMBL/GenBank/DDBJ whole genome shotgun (WGS) entry which is preliminary data.</text>
</comment>
<dbReference type="GO" id="GO:0004672">
    <property type="term" value="F:protein kinase activity"/>
    <property type="evidence" value="ECO:0007669"/>
    <property type="project" value="InterPro"/>
</dbReference>
<feature type="domain" description="Protein kinase" evidence="6">
    <location>
        <begin position="1"/>
        <end position="303"/>
    </location>
</feature>
<evidence type="ECO:0000256" key="5">
    <source>
        <dbReference type="ARBA" id="ARBA00023134"/>
    </source>
</evidence>
<proteinExistence type="predicted"/>
<dbReference type="Gene3D" id="2.40.30.10">
    <property type="entry name" value="Translation factors"/>
    <property type="match status" value="1"/>
</dbReference>
<dbReference type="InterPro" id="IPR035649">
    <property type="entry name" value="EFG_V"/>
</dbReference>
<dbReference type="SMART" id="SM00838">
    <property type="entry name" value="EFG_C"/>
    <property type="match status" value="1"/>
</dbReference>